<evidence type="ECO:0000259" key="5">
    <source>
        <dbReference type="PROSITE" id="PS50011"/>
    </source>
</evidence>
<proteinExistence type="predicted"/>
<evidence type="ECO:0000256" key="1">
    <source>
        <dbReference type="ARBA" id="ARBA00022679"/>
    </source>
</evidence>
<keyword evidence="1" id="KW-0808">Transferase</keyword>
<comment type="caution">
    <text evidence="6">The sequence shown here is derived from an EMBL/GenBank/DDBJ whole genome shotgun (WGS) entry which is preliminary data.</text>
</comment>
<dbReference type="PROSITE" id="PS50011">
    <property type="entry name" value="PROTEIN_KINASE_DOM"/>
    <property type="match status" value="1"/>
</dbReference>
<keyword evidence="3" id="KW-0418">Kinase</keyword>
<evidence type="ECO:0000256" key="2">
    <source>
        <dbReference type="ARBA" id="ARBA00022741"/>
    </source>
</evidence>
<gene>
    <name evidence="6" type="ORF">S01H1_12271</name>
</gene>
<accession>X0RV09</accession>
<evidence type="ECO:0000256" key="3">
    <source>
        <dbReference type="ARBA" id="ARBA00022777"/>
    </source>
</evidence>
<organism evidence="6">
    <name type="scientific">marine sediment metagenome</name>
    <dbReference type="NCBI Taxonomy" id="412755"/>
    <lineage>
        <taxon>unclassified sequences</taxon>
        <taxon>metagenomes</taxon>
        <taxon>ecological metagenomes</taxon>
    </lineage>
</organism>
<dbReference type="InterPro" id="IPR011009">
    <property type="entry name" value="Kinase-like_dom_sf"/>
</dbReference>
<dbReference type="GO" id="GO:0004674">
    <property type="term" value="F:protein serine/threonine kinase activity"/>
    <property type="evidence" value="ECO:0007669"/>
    <property type="project" value="TreeGrafter"/>
</dbReference>
<keyword evidence="4" id="KW-0067">ATP-binding</keyword>
<dbReference type="Gene3D" id="3.30.200.20">
    <property type="entry name" value="Phosphorylase Kinase, domain 1"/>
    <property type="match status" value="1"/>
</dbReference>
<feature type="domain" description="Protein kinase" evidence="5">
    <location>
        <begin position="23"/>
        <end position="99"/>
    </location>
</feature>
<dbReference type="SUPFAM" id="SSF56112">
    <property type="entry name" value="Protein kinase-like (PK-like)"/>
    <property type="match status" value="1"/>
</dbReference>
<dbReference type="PANTHER" id="PTHR43289">
    <property type="entry name" value="MITOGEN-ACTIVATED PROTEIN KINASE KINASE KINASE 20-RELATED"/>
    <property type="match status" value="1"/>
</dbReference>
<dbReference type="GO" id="GO:0005524">
    <property type="term" value="F:ATP binding"/>
    <property type="evidence" value="ECO:0007669"/>
    <property type="project" value="UniProtKB-KW"/>
</dbReference>
<evidence type="ECO:0000256" key="4">
    <source>
        <dbReference type="ARBA" id="ARBA00022840"/>
    </source>
</evidence>
<dbReference type="PANTHER" id="PTHR43289:SF6">
    <property type="entry name" value="SERINE_THREONINE-PROTEIN KINASE NEKL-3"/>
    <property type="match status" value="1"/>
</dbReference>
<sequence>MGQPAGGSGNRTPDTGLVIAGRYRIIRRIGRGGQSYVYEAEDTRLDLKVALKLLNLDLYPTPEDKAKARRRFLEEARIAASLRHSHIVEVSDVDESDGA</sequence>
<protein>
    <recommendedName>
        <fullName evidence="5">Protein kinase domain-containing protein</fullName>
    </recommendedName>
</protein>
<reference evidence="6" key="1">
    <citation type="journal article" date="2014" name="Front. Microbiol.">
        <title>High frequency of phylogenetically diverse reductive dehalogenase-homologous genes in deep subseafloor sedimentary metagenomes.</title>
        <authorList>
            <person name="Kawai M."/>
            <person name="Futagami T."/>
            <person name="Toyoda A."/>
            <person name="Takaki Y."/>
            <person name="Nishi S."/>
            <person name="Hori S."/>
            <person name="Arai W."/>
            <person name="Tsubouchi T."/>
            <person name="Morono Y."/>
            <person name="Uchiyama I."/>
            <person name="Ito T."/>
            <person name="Fujiyama A."/>
            <person name="Inagaki F."/>
            <person name="Takami H."/>
        </authorList>
    </citation>
    <scope>NUCLEOTIDE SEQUENCE</scope>
    <source>
        <strain evidence="6">Expedition CK06-06</strain>
    </source>
</reference>
<name>X0RV09_9ZZZZ</name>
<dbReference type="AlphaFoldDB" id="X0RV09"/>
<evidence type="ECO:0000313" key="6">
    <source>
        <dbReference type="EMBL" id="GAF67572.1"/>
    </source>
</evidence>
<dbReference type="InterPro" id="IPR000719">
    <property type="entry name" value="Prot_kinase_dom"/>
</dbReference>
<feature type="non-terminal residue" evidence="6">
    <location>
        <position position="99"/>
    </location>
</feature>
<dbReference type="EMBL" id="BARS01006286">
    <property type="protein sequence ID" value="GAF67572.1"/>
    <property type="molecule type" value="Genomic_DNA"/>
</dbReference>
<keyword evidence="2" id="KW-0547">Nucleotide-binding</keyword>